<protein>
    <submittedName>
        <fullName evidence="1">M2 family metallopeptidase</fullName>
    </submittedName>
</protein>
<evidence type="ECO:0000313" key="2">
    <source>
        <dbReference type="Proteomes" id="UP000824229"/>
    </source>
</evidence>
<reference evidence="1" key="2">
    <citation type="submission" date="2021-04" db="EMBL/GenBank/DDBJ databases">
        <authorList>
            <person name="Gilroy R."/>
        </authorList>
    </citation>
    <scope>NUCLEOTIDE SEQUENCE</scope>
    <source>
        <strain evidence="1">B5-657</strain>
    </source>
</reference>
<comment type="caution">
    <text evidence="1">The sequence shown here is derived from an EMBL/GenBank/DDBJ whole genome shotgun (WGS) entry which is preliminary data.</text>
</comment>
<sequence length="454" mass="52949">QLSYQLNTDRTDYFQEYIYSIELLGKMQTGYADLFNDDSFSKEMELGYQLSIQRKKLVDAYYNQEDDITVIVNGEEKHLIELLTSNALSTKEKIYYYDKWYTAYNQAVGEIFLELVKIDNQIAMLEGYDSYVAYMYDIYEREYALEESKAFIENVKQLVPKIYMKLSKKAERAQYNLQSYSYEDEESLLDSIKEHFMNQDETLGEAYDYLIRYKLYDISTRDNKLSGGLTVYLDSYQEPFILINYSRPYQTALTFIHEFGHYFSYFETGGHQGGLDLDETYSQAMELLAMPYSGAILGSETLGDEAQVYIMSSLLRAIIEGCLYEEFLQQVYENPNQTVQELNALYTKISGEYGMSVDGRNWCQVPHNYEVPFYYFSYGISAVAALEVWEQSLNQETGIQTYLNLIQVGRENHFLEALEKVGLSNPLEKETLERVIRCIADYLDINEIIYDKAA</sequence>
<organism evidence="1 2">
    <name type="scientific">Candidatus Cellulosilyticum pullistercoris</name>
    <dbReference type="NCBI Taxonomy" id="2838521"/>
    <lineage>
        <taxon>Bacteria</taxon>
        <taxon>Bacillati</taxon>
        <taxon>Bacillota</taxon>
        <taxon>Clostridia</taxon>
        <taxon>Lachnospirales</taxon>
        <taxon>Cellulosilyticaceae</taxon>
        <taxon>Cellulosilyticum</taxon>
    </lineage>
</organism>
<dbReference type="EMBL" id="JAHLFQ010000123">
    <property type="protein sequence ID" value="MBU3804209.1"/>
    <property type="molecule type" value="Genomic_DNA"/>
</dbReference>
<gene>
    <name evidence="1" type="ORF">H9872_05600</name>
</gene>
<name>A0A9E2KC56_9FIRM</name>
<reference evidence="1" key="1">
    <citation type="journal article" date="2021" name="PeerJ">
        <title>Extensive microbial diversity within the chicken gut microbiome revealed by metagenomics and culture.</title>
        <authorList>
            <person name="Gilroy R."/>
            <person name="Ravi A."/>
            <person name="Getino M."/>
            <person name="Pursley I."/>
            <person name="Horton D.L."/>
            <person name="Alikhan N.F."/>
            <person name="Baker D."/>
            <person name="Gharbi K."/>
            <person name="Hall N."/>
            <person name="Watson M."/>
            <person name="Adriaenssens E.M."/>
            <person name="Foster-Nyarko E."/>
            <person name="Jarju S."/>
            <person name="Secka A."/>
            <person name="Antonio M."/>
            <person name="Oren A."/>
            <person name="Chaudhuri R.R."/>
            <person name="La Ragione R."/>
            <person name="Hildebrand F."/>
            <person name="Pallen M.J."/>
        </authorList>
    </citation>
    <scope>NUCLEOTIDE SEQUENCE</scope>
    <source>
        <strain evidence="1">B5-657</strain>
    </source>
</reference>
<proteinExistence type="predicted"/>
<feature type="non-terminal residue" evidence="1">
    <location>
        <position position="1"/>
    </location>
</feature>
<dbReference type="Proteomes" id="UP000824229">
    <property type="component" value="Unassembled WGS sequence"/>
</dbReference>
<accession>A0A9E2KC56</accession>
<dbReference type="Gene3D" id="1.10.1370.30">
    <property type="match status" value="1"/>
</dbReference>
<dbReference type="AlphaFoldDB" id="A0A9E2KC56"/>
<dbReference type="SUPFAM" id="SSF55486">
    <property type="entry name" value="Metalloproteases ('zincins'), catalytic domain"/>
    <property type="match status" value="1"/>
</dbReference>
<evidence type="ECO:0000313" key="1">
    <source>
        <dbReference type="EMBL" id="MBU3804209.1"/>
    </source>
</evidence>